<feature type="region of interest" description="Disordered" evidence="1">
    <location>
        <begin position="15"/>
        <end position="79"/>
    </location>
</feature>
<dbReference type="AlphaFoldDB" id="A0A1W2DBF1"/>
<evidence type="ECO:0000313" key="2">
    <source>
        <dbReference type="EMBL" id="SMC94482.1"/>
    </source>
</evidence>
<feature type="compositionally biased region" description="Basic and acidic residues" evidence="1">
    <location>
        <begin position="18"/>
        <end position="50"/>
    </location>
</feature>
<dbReference type="STRING" id="151894.SAMN04488524_3545"/>
<name>A0A1W2DBF1_9SPHI</name>
<dbReference type="Proteomes" id="UP000192756">
    <property type="component" value="Unassembled WGS sequence"/>
</dbReference>
<organism evidence="2 3">
    <name type="scientific">Pedobacter africanus</name>
    <dbReference type="NCBI Taxonomy" id="151894"/>
    <lineage>
        <taxon>Bacteria</taxon>
        <taxon>Pseudomonadati</taxon>
        <taxon>Bacteroidota</taxon>
        <taxon>Sphingobacteriia</taxon>
        <taxon>Sphingobacteriales</taxon>
        <taxon>Sphingobacteriaceae</taxon>
        <taxon>Pedobacter</taxon>
    </lineage>
</organism>
<feature type="compositionally biased region" description="Basic residues" evidence="1">
    <location>
        <begin position="67"/>
        <end position="79"/>
    </location>
</feature>
<gene>
    <name evidence="2" type="ORF">SAMN04488524_3545</name>
</gene>
<sequence>MLILYQTVGASSVAHAWQDNKKEKRSEKAEPKEKPDQQEPVKPDIREVPKARKQSRPPVVKPNVKAKPIKVVRPNIKRP</sequence>
<keyword evidence="3" id="KW-1185">Reference proteome</keyword>
<reference evidence="3" key="1">
    <citation type="submission" date="2017-04" db="EMBL/GenBank/DDBJ databases">
        <authorList>
            <person name="Varghese N."/>
            <person name="Submissions S."/>
        </authorList>
    </citation>
    <scope>NUCLEOTIDE SEQUENCE [LARGE SCALE GENOMIC DNA]</scope>
    <source>
        <strain evidence="3">DSM 12126</strain>
    </source>
</reference>
<feature type="compositionally biased region" description="Low complexity" evidence="1">
    <location>
        <begin position="57"/>
        <end position="66"/>
    </location>
</feature>
<accession>A0A1W2DBF1</accession>
<dbReference type="RefSeq" id="WP_084240344.1">
    <property type="nucleotide sequence ID" value="NZ_FWXT01000003.1"/>
</dbReference>
<evidence type="ECO:0000313" key="3">
    <source>
        <dbReference type="Proteomes" id="UP000192756"/>
    </source>
</evidence>
<proteinExistence type="predicted"/>
<evidence type="ECO:0000256" key="1">
    <source>
        <dbReference type="SAM" id="MobiDB-lite"/>
    </source>
</evidence>
<dbReference type="EMBL" id="FWXT01000003">
    <property type="protein sequence ID" value="SMC94482.1"/>
    <property type="molecule type" value="Genomic_DNA"/>
</dbReference>
<protein>
    <submittedName>
        <fullName evidence="2">Uncharacterized protein</fullName>
    </submittedName>
</protein>